<accession>A0A8S9ZJT1</accession>
<dbReference type="Proteomes" id="UP000605970">
    <property type="component" value="Unassembled WGS sequence"/>
</dbReference>
<dbReference type="InterPro" id="IPR043136">
    <property type="entry name" value="B30.2/SPRY_sf"/>
</dbReference>
<organism evidence="1 2">
    <name type="scientific">Meloidogyne graminicola</name>
    <dbReference type="NCBI Taxonomy" id="189291"/>
    <lineage>
        <taxon>Eukaryota</taxon>
        <taxon>Metazoa</taxon>
        <taxon>Ecdysozoa</taxon>
        <taxon>Nematoda</taxon>
        <taxon>Chromadorea</taxon>
        <taxon>Rhabditida</taxon>
        <taxon>Tylenchina</taxon>
        <taxon>Tylenchomorpha</taxon>
        <taxon>Tylenchoidea</taxon>
        <taxon>Meloidogynidae</taxon>
        <taxon>Meloidogyninae</taxon>
        <taxon>Meloidogyne</taxon>
    </lineage>
</organism>
<comment type="caution">
    <text evidence="1">The sequence shown here is derived from an EMBL/GenBank/DDBJ whole genome shotgun (WGS) entry which is preliminary data.</text>
</comment>
<name>A0A8S9ZJT1_9BILA</name>
<keyword evidence="2" id="KW-1185">Reference proteome</keyword>
<evidence type="ECO:0000313" key="1">
    <source>
        <dbReference type="EMBL" id="KAF7633621.1"/>
    </source>
</evidence>
<sequence length="207" mass="23963">MKGKRVCFVLVPNKWKFIDPGRPCCKNKCINTDRPNGYCIEGNGYIQIKSDTNIKYIECRDDGGTDKSSTIKTENQVNKPKENTTLPQCCFKCLTYSLFYYEIKFQYGENARLGLGFMKDQENIIRLWANALWYKKDKKISLPSFFIKTDDIIGCGLVYPPNNKLPYFFFTKNGTQIGKAVLLENYEYLQPYVALTRCSIEQILVKT</sequence>
<dbReference type="OrthoDB" id="5893641at2759"/>
<evidence type="ECO:0008006" key="3">
    <source>
        <dbReference type="Google" id="ProtNLM"/>
    </source>
</evidence>
<dbReference type="Gene3D" id="2.60.120.920">
    <property type="match status" value="1"/>
</dbReference>
<gene>
    <name evidence="1" type="ORF">Mgra_00006929</name>
</gene>
<reference evidence="1" key="1">
    <citation type="journal article" date="2020" name="Ecol. Evol.">
        <title>Genome structure and content of the rice root-knot nematode (Meloidogyne graminicola).</title>
        <authorList>
            <person name="Phan N.T."/>
            <person name="Danchin E.G.J."/>
            <person name="Klopp C."/>
            <person name="Perfus-Barbeoch L."/>
            <person name="Kozlowski D.K."/>
            <person name="Koutsovoulos G.D."/>
            <person name="Lopez-Roques C."/>
            <person name="Bouchez O."/>
            <person name="Zahm M."/>
            <person name="Besnard G."/>
            <person name="Bellafiore S."/>
        </authorList>
    </citation>
    <scope>NUCLEOTIDE SEQUENCE</scope>
    <source>
        <strain evidence="1">VN-18</strain>
    </source>
</reference>
<evidence type="ECO:0000313" key="2">
    <source>
        <dbReference type="Proteomes" id="UP000605970"/>
    </source>
</evidence>
<proteinExistence type="predicted"/>
<dbReference type="EMBL" id="JABEBT010000072">
    <property type="protein sequence ID" value="KAF7633621.1"/>
    <property type="molecule type" value="Genomic_DNA"/>
</dbReference>
<dbReference type="AlphaFoldDB" id="A0A8S9ZJT1"/>
<protein>
    <recommendedName>
        <fullName evidence="3">SPRY domain-containing protein</fullName>
    </recommendedName>
</protein>